<protein>
    <submittedName>
        <fullName evidence="1">Uncharacterized protein</fullName>
    </submittedName>
</protein>
<accession>A0A3S9U8W3</accession>
<organism evidence="1 2">
    <name type="scientific">Streptomyces phage Hiyaa</name>
    <dbReference type="NCBI Taxonomy" id="2499072"/>
    <lineage>
        <taxon>Viruses</taxon>
        <taxon>Duplodnaviria</taxon>
        <taxon>Heunggongvirae</taxon>
        <taxon>Uroviricota</taxon>
        <taxon>Caudoviricetes</taxon>
        <taxon>Hiyaavirus</taxon>
        <taxon>Hiyaavirus hiyaa</taxon>
    </lineage>
</organism>
<dbReference type="EMBL" id="MK279841">
    <property type="protein sequence ID" value="AZS06762.1"/>
    <property type="molecule type" value="Genomic_DNA"/>
</dbReference>
<dbReference type="RefSeq" id="YP_009818558.1">
    <property type="nucleotide sequence ID" value="NC_048139.1"/>
</dbReference>
<dbReference type="Proteomes" id="UP000287372">
    <property type="component" value="Segment"/>
</dbReference>
<evidence type="ECO:0000313" key="2">
    <source>
        <dbReference type="Proteomes" id="UP000287372"/>
    </source>
</evidence>
<dbReference type="GeneID" id="55009901"/>
<dbReference type="KEGG" id="vg:55009901"/>
<keyword evidence="2" id="KW-1185">Reference proteome</keyword>
<gene>
    <name evidence="1" type="primary">123</name>
    <name evidence="1" type="ORF">SEA_HIYAA_123</name>
</gene>
<proteinExistence type="predicted"/>
<sequence length="132" mass="15382">MKGEPMEAQFSCVYRTHGGDREIRLTVGSEDLAAWQRGEGHIQDIFPYLTPAEREMFQSGICGDCWNVVFPPEEEEEPPTVDWYDLPTWVKGSYRTNAEMDTLKSYTWRKTGEDEFQAYDLQGRYVGLWARE</sequence>
<evidence type="ECO:0000313" key="1">
    <source>
        <dbReference type="EMBL" id="AZS06762.1"/>
    </source>
</evidence>
<name>A0A3S9U8W3_9CAUD</name>
<reference evidence="1 2" key="1">
    <citation type="submission" date="2018-12" db="EMBL/GenBank/DDBJ databases">
        <authorList>
            <person name="Lieu J.K."/>
            <person name="Tian C.Z."/>
            <person name="Hsaio W.J."/>
            <person name="Shaffer C.D."/>
            <person name="Weston-Hafer K.A."/>
            <person name="Russell D.A."/>
            <person name="Pope W.H."/>
            <person name="Jacobs-Sera D."/>
            <person name="Hendrix R.W."/>
            <person name="Hatfull G.F."/>
        </authorList>
    </citation>
    <scope>NUCLEOTIDE SEQUENCE [LARGE SCALE GENOMIC DNA]</scope>
</reference>